<evidence type="ECO:0000256" key="1">
    <source>
        <dbReference type="ARBA" id="ARBA00004514"/>
    </source>
</evidence>
<dbReference type="AlphaFoldDB" id="A0A0V8J7W9"/>
<keyword evidence="9" id="KW-1185">Reference proteome</keyword>
<proteinExistence type="inferred from homology"/>
<dbReference type="RefSeq" id="WP_061971904.1">
    <property type="nucleotide sequence ID" value="NZ_FMAV01000002.1"/>
</dbReference>
<evidence type="ECO:0000256" key="4">
    <source>
        <dbReference type="ARBA" id="ARBA00023186"/>
    </source>
</evidence>
<dbReference type="Pfam" id="PF05400">
    <property type="entry name" value="FliT"/>
    <property type="match status" value="1"/>
</dbReference>
<comment type="subcellular location">
    <subcellularLocation>
        <location evidence="1">Cytoplasm</location>
        <location evidence="1">Cytosol</location>
    </subcellularLocation>
</comment>
<dbReference type="OrthoDB" id="2353131at2"/>
<reference evidence="8 9" key="1">
    <citation type="journal article" date="2014" name="Antonie Van Leeuwenhoek">
        <title>Fictibacillus enclensis sp. nov., isolated from marine sediment.</title>
        <authorList>
            <person name="Dastager S.G."/>
            <person name="Mawlankar R."/>
            <person name="Srinivasan K."/>
            <person name="Tang S.K."/>
            <person name="Lee J.C."/>
            <person name="Ramana V.V."/>
            <person name="Shouche Y.S."/>
        </authorList>
    </citation>
    <scope>NUCLEOTIDE SEQUENCE [LARGE SCALE GENOMIC DNA]</scope>
    <source>
        <strain evidence="8 9">NIO-1003</strain>
    </source>
</reference>
<organism evidence="8 9">
    <name type="scientific">Fictibacillus enclensis</name>
    <dbReference type="NCBI Taxonomy" id="1017270"/>
    <lineage>
        <taxon>Bacteria</taxon>
        <taxon>Bacillati</taxon>
        <taxon>Bacillota</taxon>
        <taxon>Bacilli</taxon>
        <taxon>Bacillales</taxon>
        <taxon>Fictibacillaceae</taxon>
        <taxon>Fictibacillus</taxon>
    </lineage>
</organism>
<accession>A0A0V8J7W9</accession>
<dbReference type="EMBL" id="LNQN01000002">
    <property type="protein sequence ID" value="KSU83107.1"/>
    <property type="molecule type" value="Genomic_DNA"/>
</dbReference>
<dbReference type="Proteomes" id="UP000054099">
    <property type="component" value="Unassembled WGS sequence"/>
</dbReference>
<evidence type="ECO:0000256" key="5">
    <source>
        <dbReference type="ARBA" id="ARBA00093765"/>
    </source>
</evidence>
<evidence type="ECO:0000256" key="3">
    <source>
        <dbReference type="ARBA" id="ARBA00022795"/>
    </source>
</evidence>
<keyword evidence="2" id="KW-0963">Cytoplasm</keyword>
<protein>
    <recommendedName>
        <fullName evidence="7">Flagellar protein FliT</fullName>
    </recommendedName>
</protein>
<evidence type="ECO:0000256" key="6">
    <source>
        <dbReference type="ARBA" id="ARBA00093785"/>
    </source>
</evidence>
<evidence type="ECO:0000256" key="2">
    <source>
        <dbReference type="ARBA" id="ARBA00022490"/>
    </source>
</evidence>
<dbReference type="InterPro" id="IPR008622">
    <property type="entry name" value="FliT"/>
</dbReference>
<comment type="function">
    <text evidence="5">May act as an export chaperone for the filament capping protein FliD.</text>
</comment>
<keyword evidence="4" id="KW-0143">Chaperone</keyword>
<sequence>MGTISRLLEITQQLSAHVMKGLPKDDREPYIQRVNELLDQREALLEDIPAHFTEEEKRLGLVILQLNEGFEPELDRQLNEIKRDIVLMNQKKTQSAHYANPYASVSGDGMFFDKKN</sequence>
<evidence type="ECO:0000256" key="7">
    <source>
        <dbReference type="ARBA" id="ARBA00093797"/>
    </source>
</evidence>
<name>A0A0V8J7W9_9BACL</name>
<gene>
    <name evidence="8" type="ORF">AS030_10995</name>
</gene>
<keyword evidence="3" id="KW-1005">Bacterial flagellum biogenesis</keyword>
<evidence type="ECO:0000313" key="8">
    <source>
        <dbReference type="EMBL" id="KSU83107.1"/>
    </source>
</evidence>
<comment type="similarity">
    <text evidence="6">Belongs to the bacillales FliT family.</text>
</comment>
<evidence type="ECO:0000313" key="9">
    <source>
        <dbReference type="Proteomes" id="UP000054099"/>
    </source>
</evidence>
<comment type="caution">
    <text evidence="8">The sequence shown here is derived from an EMBL/GenBank/DDBJ whole genome shotgun (WGS) entry which is preliminary data.</text>
</comment>